<dbReference type="SUPFAM" id="SSF53850">
    <property type="entry name" value="Periplasmic binding protein-like II"/>
    <property type="match status" value="1"/>
</dbReference>
<evidence type="ECO:0000256" key="1">
    <source>
        <dbReference type="ARBA" id="ARBA00010333"/>
    </source>
</evidence>
<dbReference type="PANTHER" id="PTHR35936:SF25">
    <property type="entry name" value="ABC TRANSPORTER SUBSTRATE-BINDING PROTEIN"/>
    <property type="match status" value="1"/>
</dbReference>
<comment type="caution">
    <text evidence="2">The sequence shown here is derived from an EMBL/GenBank/DDBJ whole genome shotgun (WGS) entry which is preliminary data.</text>
</comment>
<dbReference type="AlphaFoldDB" id="N6WW63"/>
<sequence length="282" mass="31598">MSTPRAAPDARTLPEKTPLNRITAAIRSANISLLLFLFLQPLKADTITLVADYWCPFNCEPSSESPGYLVEVAEKALGKAGHRVIYVTLPWSRAINDVRNGKYGGLLGAGTQEVPDFVFPQRPLAMARHTFFTLPQSTWTYDTDASLGSIKLGVIDDYSYGDLNIRYILPNRSDRKRLLILNGQNVLGRFLDMLEINRIDAFVEEEAVMAYFLQSQQPVRALRKAGVAYREPIYIAFSPALTNARQYAKDLNDGLRLLRDSGELMALAEKYGITLRKPSPIR</sequence>
<reference evidence="2 3" key="1">
    <citation type="journal article" date="2013" name="Genome Announc.">
        <title>Genome Sequence of the Polycyclic Aromatic Hydrocarbon-Degrading Bacterium Strain Marinobacter nanhaiticus D15-8WT.</title>
        <authorList>
            <person name="Cui Z."/>
            <person name="Gao W."/>
            <person name="Li Q."/>
            <person name="Xu G."/>
            <person name="Zheng L."/>
        </authorList>
    </citation>
    <scope>NUCLEOTIDE SEQUENCE [LARGE SCALE GENOMIC DNA]</scope>
    <source>
        <strain evidence="2 3">D15-8W</strain>
    </source>
</reference>
<dbReference type="OrthoDB" id="245568at2"/>
<dbReference type="EMBL" id="APLQ01000011">
    <property type="protein sequence ID" value="ENO15816.2"/>
    <property type="molecule type" value="Genomic_DNA"/>
</dbReference>
<accession>N6WW63</accession>
<dbReference type="Gene3D" id="3.40.190.10">
    <property type="entry name" value="Periplasmic binding protein-like II"/>
    <property type="match status" value="2"/>
</dbReference>
<dbReference type="Proteomes" id="UP000013165">
    <property type="component" value="Unassembled WGS sequence"/>
</dbReference>
<comment type="similarity">
    <text evidence="1">Belongs to the bacterial solute-binding protein 3 family.</text>
</comment>
<dbReference type="eggNOG" id="COG0834">
    <property type="taxonomic scope" value="Bacteria"/>
</dbReference>
<evidence type="ECO:0000313" key="3">
    <source>
        <dbReference type="Proteomes" id="UP000013165"/>
    </source>
</evidence>
<dbReference type="PANTHER" id="PTHR35936">
    <property type="entry name" value="MEMBRANE-BOUND LYTIC MUREIN TRANSGLYCOSYLASE F"/>
    <property type="match status" value="1"/>
</dbReference>
<protein>
    <submittedName>
        <fullName evidence="2">Uncharacterized protein</fullName>
    </submittedName>
</protein>
<organism evidence="2 3">
    <name type="scientific">Marinobacter nanhaiticus D15-8W</name>
    <dbReference type="NCBI Taxonomy" id="626887"/>
    <lineage>
        <taxon>Bacteria</taxon>
        <taxon>Pseudomonadati</taxon>
        <taxon>Pseudomonadota</taxon>
        <taxon>Gammaproteobacteria</taxon>
        <taxon>Pseudomonadales</taxon>
        <taxon>Marinobacteraceae</taxon>
        <taxon>Marinobacter</taxon>
    </lineage>
</organism>
<gene>
    <name evidence="2" type="ORF">J057_10706</name>
</gene>
<evidence type="ECO:0000313" key="2">
    <source>
        <dbReference type="EMBL" id="ENO15816.2"/>
    </source>
</evidence>
<dbReference type="HOGENOM" id="CLU_064076_7_0_6"/>
<dbReference type="STRING" id="626887.J057_10706"/>
<dbReference type="PATRIC" id="fig|626887.3.peg.2144"/>
<proteinExistence type="inferred from homology"/>
<name>N6WW63_9GAMM</name>
<keyword evidence="3" id="KW-1185">Reference proteome</keyword>